<sequence length="144" mass="15982">MRNQLLFTCTLFGLLSCSTTKKISKDTKQTLLDDNTFLITEISSDPSYGLTPKNPIEVGSEDSGPKNERRFLNALTGPNGEAISYYRSGSCCPVKSDKAIYGNKVMLDKYRVTWEGSQDTISIYINMYDSGELKAPKGFGIKKN</sequence>
<reference evidence="3" key="1">
    <citation type="journal article" date="2019" name="Int. J. Syst. Evol. Microbiol.">
        <title>The Global Catalogue of Microorganisms (GCM) 10K type strain sequencing project: providing services to taxonomists for standard genome sequencing and annotation.</title>
        <authorList>
            <consortium name="The Broad Institute Genomics Platform"/>
            <consortium name="The Broad Institute Genome Sequencing Center for Infectious Disease"/>
            <person name="Wu L."/>
            <person name="Ma J."/>
        </authorList>
    </citation>
    <scope>NUCLEOTIDE SEQUENCE [LARGE SCALE GENOMIC DNA]</scope>
    <source>
        <strain evidence="3">CGMCC 1.15111</strain>
    </source>
</reference>
<dbReference type="PROSITE" id="PS51257">
    <property type="entry name" value="PROKAR_LIPOPROTEIN"/>
    <property type="match status" value="1"/>
</dbReference>
<protein>
    <recommendedName>
        <fullName evidence="4">2-dehydro-3-deoxyphosphooctonate aldolase</fullName>
    </recommendedName>
</protein>
<name>A0ABQ3I378_9BACT</name>
<accession>A0ABQ3I378</accession>
<evidence type="ECO:0008006" key="4">
    <source>
        <dbReference type="Google" id="ProtNLM"/>
    </source>
</evidence>
<dbReference type="RefSeq" id="WP_229838467.1">
    <property type="nucleotide sequence ID" value="NZ_BNAG01000001.1"/>
</dbReference>
<evidence type="ECO:0000313" key="3">
    <source>
        <dbReference type="Proteomes" id="UP000658258"/>
    </source>
</evidence>
<evidence type="ECO:0000256" key="1">
    <source>
        <dbReference type="SAM" id="MobiDB-lite"/>
    </source>
</evidence>
<evidence type="ECO:0000313" key="2">
    <source>
        <dbReference type="EMBL" id="GHE50789.1"/>
    </source>
</evidence>
<gene>
    <name evidence="2" type="ORF">GCM10011340_00960</name>
</gene>
<dbReference type="EMBL" id="BNAG01000001">
    <property type="protein sequence ID" value="GHE50789.1"/>
    <property type="molecule type" value="Genomic_DNA"/>
</dbReference>
<organism evidence="2 3">
    <name type="scientific">Roseivirga thermotolerans</name>
    <dbReference type="NCBI Taxonomy" id="1758176"/>
    <lineage>
        <taxon>Bacteria</taxon>
        <taxon>Pseudomonadati</taxon>
        <taxon>Bacteroidota</taxon>
        <taxon>Cytophagia</taxon>
        <taxon>Cytophagales</taxon>
        <taxon>Roseivirgaceae</taxon>
        <taxon>Roseivirga</taxon>
    </lineage>
</organism>
<dbReference type="Proteomes" id="UP000658258">
    <property type="component" value="Unassembled WGS sequence"/>
</dbReference>
<comment type="caution">
    <text evidence="2">The sequence shown here is derived from an EMBL/GenBank/DDBJ whole genome shotgun (WGS) entry which is preliminary data.</text>
</comment>
<feature type="region of interest" description="Disordered" evidence="1">
    <location>
        <begin position="44"/>
        <end position="67"/>
    </location>
</feature>
<keyword evidence="3" id="KW-1185">Reference proteome</keyword>
<proteinExistence type="predicted"/>